<feature type="transmembrane region" description="Helical" evidence="1">
    <location>
        <begin position="6"/>
        <end position="31"/>
    </location>
</feature>
<sequence>GGGEVLMWWCDGGVVLTWCLDLACVEVRFWWKGRRRPFAAAECGGVLVLRQ</sequence>
<name>A0A2K3K777_TRIPR</name>
<organism evidence="2 3">
    <name type="scientific">Trifolium pratense</name>
    <name type="common">Red clover</name>
    <dbReference type="NCBI Taxonomy" id="57577"/>
    <lineage>
        <taxon>Eukaryota</taxon>
        <taxon>Viridiplantae</taxon>
        <taxon>Streptophyta</taxon>
        <taxon>Embryophyta</taxon>
        <taxon>Tracheophyta</taxon>
        <taxon>Spermatophyta</taxon>
        <taxon>Magnoliopsida</taxon>
        <taxon>eudicotyledons</taxon>
        <taxon>Gunneridae</taxon>
        <taxon>Pentapetalae</taxon>
        <taxon>rosids</taxon>
        <taxon>fabids</taxon>
        <taxon>Fabales</taxon>
        <taxon>Fabaceae</taxon>
        <taxon>Papilionoideae</taxon>
        <taxon>50 kb inversion clade</taxon>
        <taxon>NPAAA clade</taxon>
        <taxon>Hologalegina</taxon>
        <taxon>IRL clade</taxon>
        <taxon>Trifolieae</taxon>
        <taxon>Trifolium</taxon>
    </lineage>
</organism>
<dbReference type="AlphaFoldDB" id="A0A2K3K777"/>
<accession>A0A2K3K777</accession>
<reference evidence="2 3" key="1">
    <citation type="journal article" date="2014" name="Am. J. Bot.">
        <title>Genome assembly and annotation for red clover (Trifolium pratense; Fabaceae).</title>
        <authorList>
            <person name="Istvanek J."/>
            <person name="Jaros M."/>
            <person name="Krenek A."/>
            <person name="Repkova J."/>
        </authorList>
    </citation>
    <scope>NUCLEOTIDE SEQUENCE [LARGE SCALE GENOMIC DNA]</scope>
    <source>
        <strain evidence="3">cv. Tatra</strain>
        <tissue evidence="2">Young leaves</tissue>
    </source>
</reference>
<protein>
    <submittedName>
        <fullName evidence="2">Uncharacterized protein</fullName>
    </submittedName>
</protein>
<evidence type="ECO:0000256" key="1">
    <source>
        <dbReference type="SAM" id="Phobius"/>
    </source>
</evidence>
<evidence type="ECO:0000313" key="3">
    <source>
        <dbReference type="Proteomes" id="UP000236291"/>
    </source>
</evidence>
<keyword evidence="1" id="KW-0812">Transmembrane</keyword>
<reference evidence="2 3" key="2">
    <citation type="journal article" date="2017" name="Front. Plant Sci.">
        <title>Gene Classification and Mining of Molecular Markers Useful in Red Clover (Trifolium pratense) Breeding.</title>
        <authorList>
            <person name="Istvanek J."/>
            <person name="Dluhosova J."/>
            <person name="Dluhos P."/>
            <person name="Patkova L."/>
            <person name="Nedelnik J."/>
            <person name="Repkova J."/>
        </authorList>
    </citation>
    <scope>NUCLEOTIDE SEQUENCE [LARGE SCALE GENOMIC DNA]</scope>
    <source>
        <strain evidence="3">cv. Tatra</strain>
        <tissue evidence="2">Young leaves</tissue>
    </source>
</reference>
<dbReference type="EMBL" id="ASHM01145849">
    <property type="protein sequence ID" value="PNX62131.1"/>
    <property type="molecule type" value="Genomic_DNA"/>
</dbReference>
<comment type="caution">
    <text evidence="2">The sequence shown here is derived from an EMBL/GenBank/DDBJ whole genome shotgun (WGS) entry which is preliminary data.</text>
</comment>
<gene>
    <name evidence="2" type="ORF">L195_g061006</name>
</gene>
<feature type="non-terminal residue" evidence="2">
    <location>
        <position position="1"/>
    </location>
</feature>
<keyword evidence="1" id="KW-0472">Membrane</keyword>
<evidence type="ECO:0000313" key="2">
    <source>
        <dbReference type="EMBL" id="PNX62131.1"/>
    </source>
</evidence>
<dbReference type="Proteomes" id="UP000236291">
    <property type="component" value="Unassembled WGS sequence"/>
</dbReference>
<proteinExistence type="predicted"/>
<keyword evidence="1" id="KW-1133">Transmembrane helix</keyword>